<dbReference type="GO" id="GO:0006310">
    <property type="term" value="P:DNA recombination"/>
    <property type="evidence" value="ECO:0007669"/>
    <property type="project" value="TreeGrafter"/>
</dbReference>
<reference evidence="2" key="2">
    <citation type="submission" date="2023-06" db="EMBL/GenBank/DDBJ databases">
        <authorList>
            <consortium name="Lawrence Berkeley National Laboratory"/>
            <person name="Haridas S."/>
            <person name="Hensen N."/>
            <person name="Bonometti L."/>
            <person name="Westerberg I."/>
            <person name="Brannstrom I.O."/>
            <person name="Guillou S."/>
            <person name="Cros-Aarteil S."/>
            <person name="Calhoun S."/>
            <person name="Kuo A."/>
            <person name="Mondo S."/>
            <person name="Pangilinan J."/>
            <person name="Riley R."/>
            <person name="Labutti K."/>
            <person name="Andreopoulos B."/>
            <person name="Lipzen A."/>
            <person name="Chen C."/>
            <person name="Yanf M."/>
            <person name="Daum C."/>
            <person name="Ng V."/>
            <person name="Clum A."/>
            <person name="Steindorff A."/>
            <person name="Ohm R."/>
            <person name="Martin F."/>
            <person name="Silar P."/>
            <person name="Natvig D."/>
            <person name="Lalanne C."/>
            <person name="Gautier V."/>
            <person name="Ament-Velasquez S.L."/>
            <person name="Kruys A."/>
            <person name="Hutchinson M.I."/>
            <person name="Powell A.J."/>
            <person name="Barry K."/>
            <person name="Miller A.N."/>
            <person name="Grigoriev I.V."/>
            <person name="Debuchy R."/>
            <person name="Gladieux P."/>
            <person name="Thoren M.H."/>
            <person name="Johannesson H."/>
        </authorList>
    </citation>
    <scope>NUCLEOTIDE SEQUENCE</scope>
    <source>
        <strain evidence="2">CBS 955.72</strain>
    </source>
</reference>
<evidence type="ECO:0000313" key="2">
    <source>
        <dbReference type="EMBL" id="KAK3362637.1"/>
    </source>
</evidence>
<feature type="region of interest" description="Disordered" evidence="1">
    <location>
        <begin position="1"/>
        <end position="128"/>
    </location>
</feature>
<proteinExistence type="predicted"/>
<feature type="region of interest" description="Disordered" evidence="1">
    <location>
        <begin position="212"/>
        <end position="297"/>
    </location>
</feature>
<gene>
    <name evidence="2" type="ORF">B0T25DRAFT_512820</name>
</gene>
<dbReference type="Gene3D" id="6.10.140.1020">
    <property type="match status" value="1"/>
</dbReference>
<reference evidence="2" key="1">
    <citation type="journal article" date="2023" name="Mol. Phylogenet. Evol.">
        <title>Genome-scale phylogeny and comparative genomics of the fungal order Sordariales.</title>
        <authorList>
            <person name="Hensen N."/>
            <person name="Bonometti L."/>
            <person name="Westerberg I."/>
            <person name="Brannstrom I.O."/>
            <person name="Guillou S."/>
            <person name="Cros-Aarteil S."/>
            <person name="Calhoun S."/>
            <person name="Haridas S."/>
            <person name="Kuo A."/>
            <person name="Mondo S."/>
            <person name="Pangilinan J."/>
            <person name="Riley R."/>
            <person name="LaButti K."/>
            <person name="Andreopoulos B."/>
            <person name="Lipzen A."/>
            <person name="Chen C."/>
            <person name="Yan M."/>
            <person name="Daum C."/>
            <person name="Ng V."/>
            <person name="Clum A."/>
            <person name="Steindorff A."/>
            <person name="Ohm R.A."/>
            <person name="Martin F."/>
            <person name="Silar P."/>
            <person name="Natvig D.O."/>
            <person name="Lalanne C."/>
            <person name="Gautier V."/>
            <person name="Ament-Velasquez S.L."/>
            <person name="Kruys A."/>
            <person name="Hutchinson M.I."/>
            <person name="Powell A.J."/>
            <person name="Barry K."/>
            <person name="Miller A.N."/>
            <person name="Grigoriev I.V."/>
            <person name="Debuchy R."/>
            <person name="Gladieux P."/>
            <person name="Hiltunen Thoren M."/>
            <person name="Johannesson H."/>
        </authorList>
    </citation>
    <scope>NUCLEOTIDE SEQUENCE</scope>
    <source>
        <strain evidence="2">CBS 955.72</strain>
    </source>
</reference>
<name>A0AAJ0HU04_9PEZI</name>
<organism evidence="2 3">
    <name type="scientific">Lasiosphaeria hispida</name>
    <dbReference type="NCBI Taxonomy" id="260671"/>
    <lineage>
        <taxon>Eukaryota</taxon>
        <taxon>Fungi</taxon>
        <taxon>Dikarya</taxon>
        <taxon>Ascomycota</taxon>
        <taxon>Pezizomycotina</taxon>
        <taxon>Sordariomycetes</taxon>
        <taxon>Sordariomycetidae</taxon>
        <taxon>Sordariales</taxon>
        <taxon>Lasiosphaeriaceae</taxon>
        <taxon>Lasiosphaeria</taxon>
    </lineage>
</organism>
<accession>A0AAJ0HU04</accession>
<dbReference type="AlphaFoldDB" id="A0AAJ0HU04"/>
<comment type="caution">
    <text evidence="2">The sequence shown here is derived from an EMBL/GenBank/DDBJ whole genome shotgun (WGS) entry which is preliminary data.</text>
</comment>
<feature type="compositionally biased region" description="Polar residues" evidence="1">
    <location>
        <begin position="42"/>
        <end position="60"/>
    </location>
</feature>
<evidence type="ECO:0000256" key="1">
    <source>
        <dbReference type="SAM" id="MobiDB-lite"/>
    </source>
</evidence>
<evidence type="ECO:0008006" key="4">
    <source>
        <dbReference type="Google" id="ProtNLM"/>
    </source>
</evidence>
<evidence type="ECO:0000313" key="3">
    <source>
        <dbReference type="Proteomes" id="UP001275084"/>
    </source>
</evidence>
<feature type="region of interest" description="Disordered" evidence="1">
    <location>
        <begin position="154"/>
        <end position="176"/>
    </location>
</feature>
<dbReference type="Proteomes" id="UP001275084">
    <property type="component" value="Unassembled WGS sequence"/>
</dbReference>
<protein>
    <recommendedName>
        <fullName evidence="4">Swi5-dependent recombination DNA repair protein 1</fullName>
    </recommendedName>
</protein>
<feature type="compositionally biased region" description="Basic and acidic residues" evidence="1">
    <location>
        <begin position="212"/>
        <end position="231"/>
    </location>
</feature>
<sequence length="297" mass="32809">MSSQTPGPSAKRRRVDVANAALRKPFRSPLINRPASAAEGTAESTPSANNSPVATPSIDTPTPARFGSGRLVSTPVRAPSRLVSGLTSTTPHRPSYSVSASKRGASNSSSSRRRDINKKSSPLIEQLRRTQRDTAVHLREMQDQLGVVRQAGRIEAQSRAKRSALGSEPRPKLEETEIDVELRDLVDKWRFASRQAAEDVFELIRGRVEDMGGAKAWRETRRQQRDFFRGMDDEERGDRKKKTTGNHEEDDGCGSGDRGNDLDEGEEDGESGADKDSSLNIDPDILGYDPVEDKWRE</sequence>
<feature type="compositionally biased region" description="Low complexity" evidence="1">
    <location>
        <begin position="97"/>
        <end position="110"/>
    </location>
</feature>
<dbReference type="PANTHER" id="PTHR28527:SF1">
    <property type="entry name" value="SWI5-DEPENDENT RECOMBINATION DNA REPAIR PROTEIN 1"/>
    <property type="match status" value="1"/>
</dbReference>
<dbReference type="EMBL" id="JAUIQD010000001">
    <property type="protein sequence ID" value="KAK3362637.1"/>
    <property type="molecule type" value="Genomic_DNA"/>
</dbReference>
<dbReference type="PANTHER" id="PTHR28527">
    <property type="entry name" value="MATING-TYPE SWITCHING PROTEIN SWI2-RELATED"/>
    <property type="match status" value="1"/>
</dbReference>
<keyword evidence="3" id="KW-1185">Reference proteome</keyword>
<feature type="compositionally biased region" description="Acidic residues" evidence="1">
    <location>
        <begin position="262"/>
        <end position="271"/>
    </location>
</feature>